<name>A0ABW8U578_9GAMM</name>
<organism evidence="2 3">
    <name type="scientific">Moraxella oculi</name>
    <dbReference type="NCBI Taxonomy" id="2940516"/>
    <lineage>
        <taxon>Bacteria</taxon>
        <taxon>Pseudomonadati</taxon>
        <taxon>Pseudomonadota</taxon>
        <taxon>Gammaproteobacteria</taxon>
        <taxon>Moraxellales</taxon>
        <taxon>Moraxellaceae</taxon>
        <taxon>Moraxella</taxon>
    </lineage>
</organism>
<evidence type="ECO:0000313" key="3">
    <source>
        <dbReference type="Proteomes" id="UP001624684"/>
    </source>
</evidence>
<reference evidence="2 3" key="1">
    <citation type="submission" date="2024-11" db="EMBL/GenBank/DDBJ databases">
        <title>First Report of Moraxella oculi in Brazil in an Infectious Bovine Keratoconjunctivitis Outbreak.</title>
        <authorList>
            <person name="Carvalho C.V."/>
            <person name="Domingues R."/>
            <person name="Coutinho C."/>
            <person name="Honorio N.T.B.S."/>
            <person name="Faza D.R.L.R."/>
            <person name="Carvalho W.A."/>
            <person name="Machado A.B.F."/>
            <person name="Martins M.F."/>
            <person name="Gaspar E.B."/>
        </authorList>
    </citation>
    <scope>NUCLEOTIDE SEQUENCE [LARGE SCALE GENOMIC DNA]</scope>
    <source>
        <strain evidence="2 3">2117LE</strain>
    </source>
</reference>
<proteinExistence type="predicted"/>
<accession>A0ABW8U578</accession>
<protein>
    <submittedName>
        <fullName evidence="2">Uncharacterized protein</fullName>
    </submittedName>
</protein>
<feature type="transmembrane region" description="Helical" evidence="1">
    <location>
        <begin position="12"/>
        <end position="33"/>
    </location>
</feature>
<dbReference type="EMBL" id="JBJJXE010000003">
    <property type="protein sequence ID" value="MFL1732010.1"/>
    <property type="molecule type" value="Genomic_DNA"/>
</dbReference>
<feature type="transmembrane region" description="Helical" evidence="1">
    <location>
        <begin position="117"/>
        <end position="143"/>
    </location>
</feature>
<gene>
    <name evidence="2" type="ORF">ACJHVH_03225</name>
</gene>
<keyword evidence="1" id="KW-0812">Transmembrane</keyword>
<dbReference type="RefSeq" id="WP_407068740.1">
    <property type="nucleotide sequence ID" value="NZ_JBJJXE010000003.1"/>
</dbReference>
<feature type="transmembrane region" description="Helical" evidence="1">
    <location>
        <begin position="45"/>
        <end position="65"/>
    </location>
</feature>
<dbReference type="Proteomes" id="UP001624684">
    <property type="component" value="Unassembled WGS sequence"/>
</dbReference>
<keyword evidence="3" id="KW-1185">Reference proteome</keyword>
<keyword evidence="1" id="KW-1133">Transmembrane helix</keyword>
<evidence type="ECO:0000313" key="2">
    <source>
        <dbReference type="EMBL" id="MFL1732010.1"/>
    </source>
</evidence>
<evidence type="ECO:0000256" key="1">
    <source>
        <dbReference type="SAM" id="Phobius"/>
    </source>
</evidence>
<comment type="caution">
    <text evidence="2">The sequence shown here is derived from an EMBL/GenBank/DDBJ whole genome shotgun (WGS) entry which is preliminary data.</text>
</comment>
<sequence>MMSMFGELDFGRMYVLASLVVAVLMWIETTWILNNQGKLPQKSSFAIISLITSSWLVVSGLALFFLDFTNLQMSVPVSYGIYFLASWIYGAKLISVADVDDPMDLVMPPKYLNFGRSFALVFALLCVFVISSSYLPIAAVFGYK</sequence>
<feature type="transmembrane region" description="Helical" evidence="1">
    <location>
        <begin position="77"/>
        <end position="97"/>
    </location>
</feature>
<keyword evidence="1" id="KW-0472">Membrane</keyword>